<evidence type="ECO:0000256" key="2">
    <source>
        <dbReference type="ARBA" id="ARBA00022980"/>
    </source>
</evidence>
<dbReference type="CDD" id="cd06089">
    <property type="entry name" value="KOW_RPL26"/>
    <property type="match status" value="1"/>
</dbReference>
<dbReference type="EMBL" id="CH473999">
    <property type="protein sequence ID" value="EDL78134.1"/>
    <property type="molecule type" value="Genomic_DNA"/>
</dbReference>
<evidence type="ECO:0000313" key="5">
    <source>
        <dbReference type="EMBL" id="EDL78134.1"/>
    </source>
</evidence>
<dbReference type="PANTHER" id="PTHR11143">
    <property type="entry name" value="60S RIBOSOMAL PROTEIN L26 FAMILY MEMBER"/>
    <property type="match status" value="1"/>
</dbReference>
<evidence type="ECO:0000256" key="1">
    <source>
        <dbReference type="ARBA" id="ARBA00010618"/>
    </source>
</evidence>
<dbReference type="Gene3D" id="2.30.30.30">
    <property type="match status" value="1"/>
</dbReference>
<organism evidence="5 6">
    <name type="scientific">Rattus norvegicus</name>
    <name type="common">Rat</name>
    <dbReference type="NCBI Taxonomy" id="10116"/>
    <lineage>
        <taxon>Eukaryota</taxon>
        <taxon>Metazoa</taxon>
        <taxon>Chordata</taxon>
        <taxon>Craniata</taxon>
        <taxon>Vertebrata</taxon>
        <taxon>Euteleostomi</taxon>
        <taxon>Mammalia</taxon>
        <taxon>Eutheria</taxon>
        <taxon>Euarchontoglires</taxon>
        <taxon>Glires</taxon>
        <taxon>Rodentia</taxon>
        <taxon>Myomorpha</taxon>
        <taxon>Muroidea</taxon>
        <taxon>Muridae</taxon>
        <taxon>Murinae</taxon>
        <taxon>Rattus</taxon>
    </lineage>
</organism>
<reference evidence="5 6" key="1">
    <citation type="submission" date="2005-09" db="EMBL/GenBank/DDBJ databases">
        <authorList>
            <person name="Mural R.J."/>
            <person name="Li P.W."/>
            <person name="Adams M.D."/>
            <person name="Amanatides P.G."/>
            <person name="Baden-Tillson H."/>
            <person name="Barnstead M."/>
            <person name="Chin S.H."/>
            <person name="Dew I."/>
            <person name="Evans C.A."/>
            <person name="Ferriera S."/>
            <person name="Flanigan M."/>
            <person name="Fosler C."/>
            <person name="Glodek A."/>
            <person name="Gu Z."/>
            <person name="Holt R.A."/>
            <person name="Jennings D."/>
            <person name="Kraft C.L."/>
            <person name="Lu F."/>
            <person name="Nguyen T."/>
            <person name="Nusskern D.R."/>
            <person name="Pfannkoch C.M."/>
            <person name="Sitter C."/>
            <person name="Sutton G.G."/>
            <person name="Venter J.C."/>
            <person name="Wang Z."/>
            <person name="Woodage T."/>
            <person name="Zheng X.H."/>
            <person name="Zhong F."/>
        </authorList>
    </citation>
    <scope>NUCLEOTIDE SEQUENCE [LARGE SCALE GENOMIC DNA]</scope>
    <source>
        <strain>BN</strain>
        <strain evidence="6">Sprague-Dawley</strain>
    </source>
</reference>
<keyword evidence="2" id="KW-0689">Ribosomal protein</keyword>
<dbReference type="GO" id="GO:0003723">
    <property type="term" value="F:RNA binding"/>
    <property type="evidence" value="ECO:0007669"/>
    <property type="project" value="InterPro"/>
</dbReference>
<gene>
    <name evidence="5" type="ORF">rCG_36580</name>
</gene>
<dbReference type="InterPro" id="IPR041988">
    <property type="entry name" value="Ribosomal_uL24_KOW"/>
</dbReference>
<dbReference type="GO" id="GO:0015934">
    <property type="term" value="C:large ribosomal subunit"/>
    <property type="evidence" value="ECO:0007669"/>
    <property type="project" value="InterPro"/>
</dbReference>
<keyword evidence="3" id="KW-0687">Ribonucleoprotein</keyword>
<dbReference type="InterPro" id="IPR014722">
    <property type="entry name" value="Rib_uL2_dom2"/>
</dbReference>
<accession>A6JRX3</accession>
<protein>
    <submittedName>
        <fullName evidence="5">RCG36580</fullName>
    </submittedName>
</protein>
<dbReference type="InterPro" id="IPR008991">
    <property type="entry name" value="Translation_prot_SH3-like_sf"/>
</dbReference>
<dbReference type="NCBIfam" id="TIGR01080">
    <property type="entry name" value="rplX_A_E"/>
    <property type="match status" value="1"/>
</dbReference>
<dbReference type="InterPro" id="IPR005825">
    <property type="entry name" value="Ribosomal_uL24_CS"/>
</dbReference>
<dbReference type="InterPro" id="IPR005824">
    <property type="entry name" value="KOW"/>
</dbReference>
<dbReference type="PROSITE" id="PS01108">
    <property type="entry name" value="RIBOSOMAL_L24"/>
    <property type="match status" value="1"/>
</dbReference>
<dbReference type="Pfam" id="PF00467">
    <property type="entry name" value="KOW"/>
    <property type="match status" value="1"/>
</dbReference>
<name>A6JRX3_RAT</name>
<dbReference type="Proteomes" id="UP000234681">
    <property type="component" value="Chromosome 11"/>
</dbReference>
<comment type="similarity">
    <text evidence="1">Belongs to the universal ribosomal protein uL24 family.</text>
</comment>
<dbReference type="SUPFAM" id="SSF50104">
    <property type="entry name" value="Translation proteins SH3-like domain"/>
    <property type="match status" value="1"/>
</dbReference>
<dbReference type="GO" id="GO:0006412">
    <property type="term" value="P:translation"/>
    <property type="evidence" value="ECO:0007669"/>
    <property type="project" value="InterPro"/>
</dbReference>
<evidence type="ECO:0000256" key="3">
    <source>
        <dbReference type="ARBA" id="ARBA00023274"/>
    </source>
</evidence>
<evidence type="ECO:0000313" key="6">
    <source>
        <dbReference type="Proteomes" id="UP000234681"/>
    </source>
</evidence>
<dbReference type="GO" id="GO:0003735">
    <property type="term" value="F:structural constituent of ribosome"/>
    <property type="evidence" value="ECO:0007669"/>
    <property type="project" value="InterPro"/>
</dbReference>
<dbReference type="InterPro" id="IPR005756">
    <property type="entry name" value="Ribosomal_uL24_euk/arc"/>
</dbReference>
<feature type="domain" description="KOW" evidence="4">
    <location>
        <begin position="22"/>
        <end position="53"/>
    </location>
</feature>
<sequence>MSFFLPKELRWKDNVWSMPIGKDDDVQVVRGHYKGQQIGQVVQLYRKKYIIYIN</sequence>
<dbReference type="AlphaFoldDB" id="A6JRX3"/>
<evidence type="ECO:0000259" key="4">
    <source>
        <dbReference type="Pfam" id="PF00467"/>
    </source>
</evidence>
<proteinExistence type="inferred from homology"/>